<accession>A0ACC6KRU0</accession>
<evidence type="ECO:0000313" key="2">
    <source>
        <dbReference type="Proteomes" id="UP001246858"/>
    </source>
</evidence>
<comment type="caution">
    <text evidence="1">The sequence shown here is derived from an EMBL/GenBank/DDBJ whole genome shotgun (WGS) entry which is preliminary data.</text>
</comment>
<sequence>MKKQILTAIAVLGCLCGYAQTKGTSALGFGANVHSSKTKNENLPENTSNTTNRNFSLSYGLFVKDNAKLGVELNYGKNKNSNTEGFESSTKSYGANVTYQQYYPLIKKLYAYAGARAGYGETRQESSPDPTYGNIKGNQYTIGAYGGVTWFVSKRFAFETSLLSANAFYATYKQKTIGTSVIEHKQTNFDLSTSGVFRDLGFKIYLLF</sequence>
<dbReference type="EMBL" id="JAVDTF010000001">
    <property type="protein sequence ID" value="MDR6781816.1"/>
    <property type="molecule type" value="Genomic_DNA"/>
</dbReference>
<organism evidence="1 2">
    <name type="scientific">Pedobacter africanus</name>
    <dbReference type="NCBI Taxonomy" id="151894"/>
    <lineage>
        <taxon>Bacteria</taxon>
        <taxon>Pseudomonadati</taxon>
        <taxon>Bacteroidota</taxon>
        <taxon>Sphingobacteriia</taxon>
        <taxon>Sphingobacteriales</taxon>
        <taxon>Sphingobacteriaceae</taxon>
        <taxon>Pedobacter</taxon>
    </lineage>
</organism>
<proteinExistence type="predicted"/>
<protein>
    <submittedName>
        <fullName evidence="1">Uncharacterized protein</fullName>
    </submittedName>
</protein>
<keyword evidence="2" id="KW-1185">Reference proteome</keyword>
<gene>
    <name evidence="1" type="ORF">J2X78_000368</name>
</gene>
<evidence type="ECO:0000313" key="1">
    <source>
        <dbReference type="EMBL" id="MDR6781816.1"/>
    </source>
</evidence>
<name>A0ACC6KRU0_9SPHI</name>
<dbReference type="Proteomes" id="UP001246858">
    <property type="component" value="Unassembled WGS sequence"/>
</dbReference>
<reference evidence="1" key="1">
    <citation type="submission" date="2023-07" db="EMBL/GenBank/DDBJ databases">
        <title>Sorghum-associated microbial communities from plants grown in Nebraska, USA.</title>
        <authorList>
            <person name="Schachtman D."/>
        </authorList>
    </citation>
    <scope>NUCLEOTIDE SEQUENCE</scope>
    <source>
        <strain evidence="1">2697</strain>
    </source>
</reference>